<accession>A0AAE1Z1J2</accession>
<organism evidence="2 3">
    <name type="scientific">Sesamum alatum</name>
    <dbReference type="NCBI Taxonomy" id="300844"/>
    <lineage>
        <taxon>Eukaryota</taxon>
        <taxon>Viridiplantae</taxon>
        <taxon>Streptophyta</taxon>
        <taxon>Embryophyta</taxon>
        <taxon>Tracheophyta</taxon>
        <taxon>Spermatophyta</taxon>
        <taxon>Magnoliopsida</taxon>
        <taxon>eudicotyledons</taxon>
        <taxon>Gunneridae</taxon>
        <taxon>Pentapetalae</taxon>
        <taxon>asterids</taxon>
        <taxon>lamiids</taxon>
        <taxon>Lamiales</taxon>
        <taxon>Pedaliaceae</taxon>
        <taxon>Sesamum</taxon>
    </lineage>
</organism>
<evidence type="ECO:0000313" key="3">
    <source>
        <dbReference type="Proteomes" id="UP001293254"/>
    </source>
</evidence>
<feature type="transmembrane region" description="Helical" evidence="1">
    <location>
        <begin position="12"/>
        <end position="37"/>
    </location>
</feature>
<evidence type="ECO:0000256" key="1">
    <source>
        <dbReference type="SAM" id="Phobius"/>
    </source>
</evidence>
<sequence length="160" mass="18369">MSPFGAGYKSDPIVYTYGFVTWLVSFSSIIILISRYLELWKLLHFKSVCSLRRFSLLLQDYRIRKTEELKVSAQRNLKDGYPSIVAKKVPRRTIFQLVGVNVIYENVCAALAAPVQEMKEPDVLRTVKLASGVRIQGRYLRNLQDQTVPISVFPYNYTNA</sequence>
<comment type="caution">
    <text evidence="2">The sequence shown here is derived from an EMBL/GenBank/DDBJ whole genome shotgun (WGS) entry which is preliminary data.</text>
</comment>
<name>A0AAE1Z1J2_9LAMI</name>
<reference evidence="2" key="2">
    <citation type="journal article" date="2024" name="Plant">
        <title>Genomic evolution and insights into agronomic trait innovations of Sesamum species.</title>
        <authorList>
            <person name="Miao H."/>
            <person name="Wang L."/>
            <person name="Qu L."/>
            <person name="Liu H."/>
            <person name="Sun Y."/>
            <person name="Le M."/>
            <person name="Wang Q."/>
            <person name="Wei S."/>
            <person name="Zheng Y."/>
            <person name="Lin W."/>
            <person name="Duan Y."/>
            <person name="Cao H."/>
            <person name="Xiong S."/>
            <person name="Wang X."/>
            <person name="Wei L."/>
            <person name="Li C."/>
            <person name="Ma Q."/>
            <person name="Ju M."/>
            <person name="Zhao R."/>
            <person name="Li G."/>
            <person name="Mu C."/>
            <person name="Tian Q."/>
            <person name="Mei H."/>
            <person name="Zhang T."/>
            <person name="Gao T."/>
            <person name="Zhang H."/>
        </authorList>
    </citation>
    <scope>NUCLEOTIDE SEQUENCE</scope>
    <source>
        <strain evidence="2">3651</strain>
    </source>
</reference>
<evidence type="ECO:0000313" key="2">
    <source>
        <dbReference type="EMBL" id="KAK4439678.1"/>
    </source>
</evidence>
<keyword evidence="1" id="KW-0812">Transmembrane</keyword>
<keyword evidence="1" id="KW-1133">Transmembrane helix</keyword>
<keyword evidence="1" id="KW-0472">Membrane</keyword>
<protein>
    <submittedName>
        <fullName evidence="2">Peptidyl-prolyl cis-trans isomerase FKBP16-1, chloroplastic</fullName>
    </submittedName>
</protein>
<dbReference type="GO" id="GO:0016853">
    <property type="term" value="F:isomerase activity"/>
    <property type="evidence" value="ECO:0007669"/>
    <property type="project" value="UniProtKB-KW"/>
</dbReference>
<gene>
    <name evidence="2" type="ORF">Salat_0302700</name>
</gene>
<keyword evidence="2" id="KW-0413">Isomerase</keyword>
<dbReference type="EMBL" id="JACGWO010000001">
    <property type="protein sequence ID" value="KAK4439678.1"/>
    <property type="molecule type" value="Genomic_DNA"/>
</dbReference>
<proteinExistence type="predicted"/>
<dbReference type="AlphaFoldDB" id="A0AAE1Z1J2"/>
<reference evidence="2" key="1">
    <citation type="submission" date="2020-06" db="EMBL/GenBank/DDBJ databases">
        <authorList>
            <person name="Li T."/>
            <person name="Hu X."/>
            <person name="Zhang T."/>
            <person name="Song X."/>
            <person name="Zhang H."/>
            <person name="Dai N."/>
            <person name="Sheng W."/>
            <person name="Hou X."/>
            <person name="Wei L."/>
        </authorList>
    </citation>
    <scope>NUCLEOTIDE SEQUENCE</scope>
    <source>
        <strain evidence="2">3651</strain>
        <tissue evidence="2">Leaf</tissue>
    </source>
</reference>
<keyword evidence="3" id="KW-1185">Reference proteome</keyword>
<dbReference type="Proteomes" id="UP001293254">
    <property type="component" value="Unassembled WGS sequence"/>
</dbReference>